<keyword evidence="3" id="KW-1185">Reference proteome</keyword>
<dbReference type="Pfam" id="PF01244">
    <property type="entry name" value="Peptidase_M19"/>
    <property type="match status" value="1"/>
</dbReference>
<dbReference type="PROSITE" id="PS51365">
    <property type="entry name" value="RENAL_DIPEPTIDASE_2"/>
    <property type="match status" value="1"/>
</dbReference>
<dbReference type="InterPro" id="IPR008257">
    <property type="entry name" value="Pept_M19"/>
</dbReference>
<sequence>MAKPVRKKPAAAAASRKRPARPSAHRRKWPLWLAGALIVLLALAIAFLALAPGIAERSMNRVEGSGLWRVEPEVAALHENLLVADLHADSLLWNRDLTSEAARGHVDLPRLAEGNVAIQVFGSVTKTPTGQNYDANSADSDNITALVVAQLQPPRTWTSLLQRSLYHAEKLHAAEQGGSLRVVRTSADLRDVLAARAGGADVIAGLLAVEGLHNLEGELDNLDRLFDAGYRMAGLTHFFDNDLAGSMHGVEKGGLTSLGRSVVRRMEALGMTVDVAHLSHEGTAEVLAMARRPVVVSHGGAQAVCDVNRNLTDEEIRGVAATGGVIGVGFWDGAVCQPTPQATARTIRYIRDLVGIDHVGLGSDFDGAVTTGFDAGGMAAVTQALVDQGFTQPEIRAVMGENVRRLLMENLPAGG</sequence>
<name>A0A219B3W2_9SPHN</name>
<dbReference type="OrthoDB" id="9804920at2"/>
<feature type="region of interest" description="Disordered" evidence="1">
    <location>
        <begin position="1"/>
        <end position="22"/>
    </location>
</feature>
<gene>
    <name evidence="2" type="ORF">B5C34_05415</name>
</gene>
<accession>A0A219B3W2</accession>
<dbReference type="Gene3D" id="3.20.20.140">
    <property type="entry name" value="Metal-dependent hydrolases"/>
    <property type="match status" value="1"/>
</dbReference>
<dbReference type="PANTHER" id="PTHR10443:SF12">
    <property type="entry name" value="DIPEPTIDASE"/>
    <property type="match status" value="1"/>
</dbReference>
<evidence type="ECO:0000313" key="2">
    <source>
        <dbReference type="EMBL" id="OWV32951.1"/>
    </source>
</evidence>
<protein>
    <submittedName>
        <fullName evidence="2">Peptidase M19</fullName>
    </submittedName>
</protein>
<dbReference type="PANTHER" id="PTHR10443">
    <property type="entry name" value="MICROSOMAL DIPEPTIDASE"/>
    <property type="match status" value="1"/>
</dbReference>
<evidence type="ECO:0000256" key="1">
    <source>
        <dbReference type="SAM" id="MobiDB-lite"/>
    </source>
</evidence>
<dbReference type="Proteomes" id="UP000198462">
    <property type="component" value="Unassembled WGS sequence"/>
</dbReference>
<comment type="caution">
    <text evidence="2">The sequence shown here is derived from an EMBL/GenBank/DDBJ whole genome shotgun (WGS) entry which is preliminary data.</text>
</comment>
<dbReference type="AlphaFoldDB" id="A0A219B3W2"/>
<dbReference type="SUPFAM" id="SSF51556">
    <property type="entry name" value="Metallo-dependent hydrolases"/>
    <property type="match status" value="1"/>
</dbReference>
<dbReference type="InterPro" id="IPR032466">
    <property type="entry name" value="Metal_Hydrolase"/>
</dbReference>
<evidence type="ECO:0000313" key="3">
    <source>
        <dbReference type="Proteomes" id="UP000198462"/>
    </source>
</evidence>
<reference evidence="3" key="1">
    <citation type="submission" date="2017-05" db="EMBL/GenBank/DDBJ databases">
        <authorList>
            <person name="Lin X."/>
        </authorList>
    </citation>
    <scope>NUCLEOTIDE SEQUENCE [LARGE SCALE GENOMIC DNA]</scope>
    <source>
        <strain evidence="3">JLT2012</strain>
    </source>
</reference>
<dbReference type="GO" id="GO:0070573">
    <property type="term" value="F:metallodipeptidase activity"/>
    <property type="evidence" value="ECO:0007669"/>
    <property type="project" value="InterPro"/>
</dbReference>
<dbReference type="GO" id="GO:0006508">
    <property type="term" value="P:proteolysis"/>
    <property type="evidence" value="ECO:0007669"/>
    <property type="project" value="InterPro"/>
</dbReference>
<dbReference type="RefSeq" id="WP_088711740.1">
    <property type="nucleotide sequence ID" value="NZ_NFZT01000001.1"/>
</dbReference>
<organism evidence="2 3">
    <name type="scientific">Pacificimonas flava</name>
    <dbReference type="NCBI Taxonomy" id="1234595"/>
    <lineage>
        <taxon>Bacteria</taxon>
        <taxon>Pseudomonadati</taxon>
        <taxon>Pseudomonadota</taxon>
        <taxon>Alphaproteobacteria</taxon>
        <taxon>Sphingomonadales</taxon>
        <taxon>Sphingosinicellaceae</taxon>
        <taxon>Pacificimonas</taxon>
    </lineage>
</organism>
<dbReference type="CDD" id="cd01301">
    <property type="entry name" value="rDP_like"/>
    <property type="match status" value="1"/>
</dbReference>
<proteinExistence type="predicted"/>
<dbReference type="EMBL" id="NFZT01000001">
    <property type="protein sequence ID" value="OWV32951.1"/>
    <property type="molecule type" value="Genomic_DNA"/>
</dbReference>